<dbReference type="Pfam" id="PF00126">
    <property type="entry name" value="HTH_1"/>
    <property type="match status" value="1"/>
</dbReference>
<dbReference type="InterPro" id="IPR000847">
    <property type="entry name" value="LysR_HTH_N"/>
</dbReference>
<organism evidence="6 7">
    <name type="scientific">Rhodobium gokarnense</name>
    <dbReference type="NCBI Taxonomy" id="364296"/>
    <lineage>
        <taxon>Bacteria</taxon>
        <taxon>Pseudomonadati</taxon>
        <taxon>Pseudomonadota</taxon>
        <taxon>Alphaproteobacteria</taxon>
        <taxon>Hyphomicrobiales</taxon>
        <taxon>Rhodobiaceae</taxon>
        <taxon>Rhodobium</taxon>
    </lineage>
</organism>
<dbReference type="PANTHER" id="PTHR30537:SF3">
    <property type="entry name" value="TRANSCRIPTIONAL REGULATORY PROTEIN"/>
    <property type="match status" value="1"/>
</dbReference>
<dbReference type="SUPFAM" id="SSF53850">
    <property type="entry name" value="Periplasmic binding protein-like II"/>
    <property type="match status" value="1"/>
</dbReference>
<keyword evidence="2" id="KW-0805">Transcription regulation</keyword>
<reference evidence="7" key="1">
    <citation type="submission" date="2023-07" db="EMBL/GenBank/DDBJ databases">
        <title>Genome sequencing of Purple Non-Sulfur Bacteria from various extreme environments.</title>
        <authorList>
            <person name="Mayer M."/>
        </authorList>
    </citation>
    <scope>NUCLEOTIDE SEQUENCE [LARGE SCALE GENOMIC DNA]</scope>
    <source>
        <strain evidence="7">DSM 17935</strain>
    </source>
</reference>
<keyword evidence="7" id="KW-1185">Reference proteome</keyword>
<dbReference type="Proteomes" id="UP001209755">
    <property type="component" value="Unassembled WGS sequence"/>
</dbReference>
<sequence>MLAFERLDWDDLRFFLHAARAGSLARASMRLKVDQSTVSRRLVQLESALELTVFERHRTGLKLTENGEKLLSHAAKVESAIIGIREEFYAEEAAVTGSVRLATMEGIASLYLAERFGELRRTSPHLTVELVTSAQTVYVARREADLFMSFFAPPGRGLVSERIGGFELGLYASEDYLARHGTPTSRQDLDQHLFATYIDDLIQVDTVKWLDEVIEDPEVTFRSNSMIAQISAAAGGLGMVLLPSFAATMRPDLVPVLHGAVSTRRDIWLSTHNDLQYSPRIRTVTTFLKALFQNDPAMQAL</sequence>
<dbReference type="Pfam" id="PF03466">
    <property type="entry name" value="LysR_substrate"/>
    <property type="match status" value="1"/>
</dbReference>
<evidence type="ECO:0000313" key="7">
    <source>
        <dbReference type="Proteomes" id="UP001209755"/>
    </source>
</evidence>
<dbReference type="PANTHER" id="PTHR30537">
    <property type="entry name" value="HTH-TYPE TRANSCRIPTIONAL REGULATOR"/>
    <property type="match status" value="1"/>
</dbReference>
<evidence type="ECO:0000256" key="2">
    <source>
        <dbReference type="ARBA" id="ARBA00023015"/>
    </source>
</evidence>
<accession>A0ABT3H917</accession>
<dbReference type="GO" id="GO:0003677">
    <property type="term" value="F:DNA binding"/>
    <property type="evidence" value="ECO:0007669"/>
    <property type="project" value="UniProtKB-KW"/>
</dbReference>
<comment type="caution">
    <text evidence="6">The sequence shown here is derived from an EMBL/GenBank/DDBJ whole genome shotgun (WGS) entry which is preliminary data.</text>
</comment>
<evidence type="ECO:0000256" key="4">
    <source>
        <dbReference type="ARBA" id="ARBA00023163"/>
    </source>
</evidence>
<protein>
    <submittedName>
        <fullName evidence="6">DNA-binding transcriptional LysR family regulator</fullName>
    </submittedName>
</protein>
<dbReference type="Gene3D" id="3.40.190.290">
    <property type="match status" value="1"/>
</dbReference>
<keyword evidence="4" id="KW-0804">Transcription</keyword>
<keyword evidence="3 6" id="KW-0238">DNA-binding</keyword>
<dbReference type="Gene3D" id="1.10.10.10">
    <property type="entry name" value="Winged helix-like DNA-binding domain superfamily/Winged helix DNA-binding domain"/>
    <property type="match status" value="1"/>
</dbReference>
<dbReference type="InterPro" id="IPR036388">
    <property type="entry name" value="WH-like_DNA-bd_sf"/>
</dbReference>
<dbReference type="SUPFAM" id="SSF46785">
    <property type="entry name" value="Winged helix' DNA-binding domain"/>
    <property type="match status" value="1"/>
</dbReference>
<dbReference type="EMBL" id="JAOQNS010000003">
    <property type="protein sequence ID" value="MCW2306892.1"/>
    <property type="molecule type" value="Genomic_DNA"/>
</dbReference>
<comment type="similarity">
    <text evidence="1">Belongs to the LysR transcriptional regulatory family.</text>
</comment>
<dbReference type="InterPro" id="IPR036390">
    <property type="entry name" value="WH_DNA-bd_sf"/>
</dbReference>
<dbReference type="PROSITE" id="PS50931">
    <property type="entry name" value="HTH_LYSR"/>
    <property type="match status" value="1"/>
</dbReference>
<dbReference type="RefSeq" id="WP_264600555.1">
    <property type="nucleotide sequence ID" value="NZ_JAOQNS010000003.1"/>
</dbReference>
<dbReference type="InterPro" id="IPR005119">
    <property type="entry name" value="LysR_subst-bd"/>
</dbReference>
<evidence type="ECO:0000313" key="6">
    <source>
        <dbReference type="EMBL" id="MCW2306892.1"/>
    </source>
</evidence>
<evidence type="ECO:0000256" key="3">
    <source>
        <dbReference type="ARBA" id="ARBA00023125"/>
    </source>
</evidence>
<proteinExistence type="inferred from homology"/>
<dbReference type="InterPro" id="IPR058163">
    <property type="entry name" value="LysR-type_TF_proteobact-type"/>
</dbReference>
<feature type="domain" description="HTH lysR-type" evidence="5">
    <location>
        <begin position="7"/>
        <end position="64"/>
    </location>
</feature>
<evidence type="ECO:0000256" key="1">
    <source>
        <dbReference type="ARBA" id="ARBA00009437"/>
    </source>
</evidence>
<gene>
    <name evidence="6" type="ORF">M2319_001214</name>
</gene>
<evidence type="ECO:0000259" key="5">
    <source>
        <dbReference type="PROSITE" id="PS50931"/>
    </source>
</evidence>
<name>A0ABT3H917_9HYPH</name>